<dbReference type="GeneID" id="4621651"/>
<dbReference type="InParanoid" id="Q755E9"/>
<reference evidence="2 3" key="1">
    <citation type="journal article" date="2004" name="Science">
        <title>The Ashbya gossypii genome as a tool for mapping the ancient Saccharomyces cerevisiae genome.</title>
        <authorList>
            <person name="Dietrich F.S."/>
            <person name="Voegeli S."/>
            <person name="Brachat S."/>
            <person name="Lerch A."/>
            <person name="Gates K."/>
            <person name="Steiner S."/>
            <person name="Mohr C."/>
            <person name="Pohlmann R."/>
            <person name="Luedi P."/>
            <person name="Choi S."/>
            <person name="Wing R.A."/>
            <person name="Flavier A."/>
            <person name="Gaffney T.D."/>
            <person name="Philippsen P."/>
        </authorList>
    </citation>
    <scope>NUCLEOTIDE SEQUENCE [LARGE SCALE GENOMIC DNA]</scope>
    <source>
        <strain evidence="3">ATCC 10895 / CBS 109.51 / FGSC 9923 / NRRL Y-1056</strain>
    </source>
</reference>
<dbReference type="EMBL" id="AE016819">
    <property type="protein sequence ID" value="AAS53248.2"/>
    <property type="molecule type" value="Genomic_DNA"/>
</dbReference>
<name>Q755E9_EREGS</name>
<dbReference type="KEGG" id="ago:AGOS_AFL126W"/>
<accession>Q755E9</accession>
<dbReference type="Proteomes" id="UP000000591">
    <property type="component" value="Chromosome VI"/>
</dbReference>
<dbReference type="AlphaFoldDB" id="Q755E9"/>
<dbReference type="HOGENOM" id="CLU_2183348_0_0_1"/>
<keyword evidence="1" id="KW-0812">Transmembrane</keyword>
<keyword evidence="1" id="KW-1133">Transmembrane helix</keyword>
<feature type="transmembrane region" description="Helical" evidence="1">
    <location>
        <begin position="82"/>
        <end position="102"/>
    </location>
</feature>
<protein>
    <submittedName>
        <fullName evidence="2">AFL126Wp</fullName>
    </submittedName>
</protein>
<gene>
    <name evidence="2" type="ORF">AGOS_AFL126W</name>
</gene>
<sequence>MLVIGSWPIAPNSRCCAPICCAPICCAPKCCDAPSWSSNCCERGACWYWAPKSACCWRPKPCSSPTLYWRSSLWPAFFRSSFWPLFLNIFPAADIMILAWCWNKSREGN</sequence>
<reference evidence="3" key="2">
    <citation type="journal article" date="2013" name="G3 (Bethesda)">
        <title>Genomes of Ashbya fungi isolated from insects reveal four mating-type loci, numerous translocations, lack of transposons, and distinct gene duplications.</title>
        <authorList>
            <person name="Dietrich F.S."/>
            <person name="Voegeli S."/>
            <person name="Kuo S."/>
            <person name="Philippsen P."/>
        </authorList>
    </citation>
    <scope>GENOME REANNOTATION</scope>
    <source>
        <strain evidence="3">ATCC 10895 / CBS 109.51 / FGSC 9923 / NRRL Y-1056</strain>
    </source>
</reference>
<keyword evidence="1" id="KW-0472">Membrane</keyword>
<evidence type="ECO:0000313" key="3">
    <source>
        <dbReference type="Proteomes" id="UP000000591"/>
    </source>
</evidence>
<keyword evidence="3" id="KW-1185">Reference proteome</keyword>
<organism evidence="2 3">
    <name type="scientific">Eremothecium gossypii (strain ATCC 10895 / CBS 109.51 / FGSC 9923 / NRRL Y-1056)</name>
    <name type="common">Yeast</name>
    <name type="synonym">Ashbya gossypii</name>
    <dbReference type="NCBI Taxonomy" id="284811"/>
    <lineage>
        <taxon>Eukaryota</taxon>
        <taxon>Fungi</taxon>
        <taxon>Dikarya</taxon>
        <taxon>Ascomycota</taxon>
        <taxon>Saccharomycotina</taxon>
        <taxon>Saccharomycetes</taxon>
        <taxon>Saccharomycetales</taxon>
        <taxon>Saccharomycetaceae</taxon>
        <taxon>Eremothecium</taxon>
    </lineage>
</organism>
<evidence type="ECO:0000313" key="2">
    <source>
        <dbReference type="EMBL" id="AAS53248.2"/>
    </source>
</evidence>
<dbReference type="RefSeq" id="NP_985424.2">
    <property type="nucleotide sequence ID" value="NM_210778.2"/>
</dbReference>
<proteinExistence type="predicted"/>
<evidence type="ECO:0000256" key="1">
    <source>
        <dbReference type="SAM" id="Phobius"/>
    </source>
</evidence>